<protein>
    <submittedName>
        <fullName evidence="10">Spermatogenesis-associated protein 31D1-like</fullName>
    </submittedName>
</protein>
<comment type="similarity">
    <text evidence="5">Belongs to the SPATA31 family.</text>
</comment>
<accession>A0A8C8UJP0</accession>
<feature type="region of interest" description="Disordered" evidence="6">
    <location>
        <begin position="369"/>
        <end position="434"/>
    </location>
</feature>
<evidence type="ECO:0000256" key="6">
    <source>
        <dbReference type="SAM" id="MobiDB-lite"/>
    </source>
</evidence>
<evidence type="ECO:0000313" key="10">
    <source>
        <dbReference type="Ensembl" id="ENSPEMP00000030338.1"/>
    </source>
</evidence>
<feature type="region of interest" description="Disordered" evidence="6">
    <location>
        <begin position="268"/>
        <end position="292"/>
    </location>
</feature>
<feature type="domain" description="SPATA31" evidence="8">
    <location>
        <begin position="389"/>
        <end position="764"/>
    </location>
</feature>
<proteinExistence type="inferred from homology"/>
<feature type="compositionally biased region" description="Polar residues" evidence="6">
    <location>
        <begin position="721"/>
        <end position="730"/>
    </location>
</feature>
<feature type="compositionally biased region" description="Polar residues" evidence="6">
    <location>
        <begin position="485"/>
        <end position="495"/>
    </location>
</feature>
<evidence type="ECO:0000313" key="11">
    <source>
        <dbReference type="Proteomes" id="UP000694547"/>
    </source>
</evidence>
<feature type="compositionally biased region" description="Basic and acidic residues" evidence="6">
    <location>
        <begin position="395"/>
        <end position="405"/>
    </location>
</feature>
<name>A0A8C8UJP0_PERMB</name>
<feature type="region of interest" description="Disordered" evidence="6">
    <location>
        <begin position="1137"/>
        <end position="1185"/>
    </location>
</feature>
<comment type="subcellular location">
    <subcellularLocation>
        <location evidence="1">Membrane</location>
        <topology evidence="1">Single-pass membrane protein</topology>
    </subcellularLocation>
</comment>
<keyword evidence="3 7" id="KW-1133">Transmembrane helix</keyword>
<organism evidence="10 11">
    <name type="scientific">Peromyscus maniculatus bairdii</name>
    <name type="common">Prairie deer mouse</name>
    <dbReference type="NCBI Taxonomy" id="230844"/>
    <lineage>
        <taxon>Eukaryota</taxon>
        <taxon>Metazoa</taxon>
        <taxon>Chordata</taxon>
        <taxon>Craniata</taxon>
        <taxon>Vertebrata</taxon>
        <taxon>Euteleostomi</taxon>
        <taxon>Mammalia</taxon>
        <taxon>Eutheria</taxon>
        <taxon>Euarchontoglires</taxon>
        <taxon>Glires</taxon>
        <taxon>Rodentia</taxon>
        <taxon>Myomorpha</taxon>
        <taxon>Muroidea</taxon>
        <taxon>Cricetidae</taxon>
        <taxon>Neotominae</taxon>
        <taxon>Peromyscus</taxon>
    </lineage>
</organism>
<keyword evidence="2 7" id="KW-0812">Transmembrane</keyword>
<feature type="compositionally biased region" description="Polar residues" evidence="6">
    <location>
        <begin position="1010"/>
        <end position="1037"/>
    </location>
</feature>
<feature type="domain" description="SPATA31-like" evidence="9">
    <location>
        <begin position="68"/>
        <end position="150"/>
    </location>
</feature>
<feature type="region of interest" description="Disordered" evidence="6">
    <location>
        <begin position="465"/>
        <end position="495"/>
    </location>
</feature>
<sequence>MENILSSLNGLTETWLTFGSASYHIDLNFTLLSGLGLLLLYICYLILKLVLSSLWKKKYTQKLQEKAKESRGSLKGEETFQRAEERRKLQTTRQSPLGEPYDATLYDQLLHPAPLYNVCPRATCKVSHLFSQATLEDGVASHFCLASTAPGTEASFILPPQLTANQPGHSAPPIPHGPLPLGPSILSPNHFAPLGSLLSSTPLGDFLIPEPMPPLNPKFLPAPTPPYALASFTLPTKEPRESEVVLQLKTTISVVSKPSEVSIRVPTTRGIGYGSRPGWDSSQRPAADGPLSSDVAYAFNQHLPEPHALQGDLEPGNPLPPNSDALAQLKRQDKTGGDFLTTKDEEKNQECFRKYSRSLEKLSSACSLTKPQDLATSHSTSSKAKHRHQQVPHLKTSEDHAEPKPPQRFWGPPSLHSEALQPPTTASPDRSSTFVGFNSMAEASGADSSPAVTLPTPLFVTKSQSQTWLQPLSQSHSQHDPPAESQAQPQPNPLTSVLTFSPQTQVRVCGVRFHRPQKEGQPLGPSEKQYLEYNILKKRQERVWGLPSVVQKSQDAFCPPPPKRLLASQSFKSYSPRPILPGDFPLTNELRKKLEHHLRKRLIQHRWGLPHRINESVSLTCPQSQFVDFSESRKSHGLSWISLYKHRGSRESHTIVLSGSGSFHNVPQSHLLEETEVKAQTYSQDAGKKDHLQSNFQEAPANSLQSDLKTDQERHAGGQSGQLSNPSRVNQCQKRIENALAEHLSRKTKEIRESQIPSSVVRSWHSVNLAQPPPETPPRQVKDVAPLAGEEDPLGKHQRSLSLSPSKEKMLEEHIKTFGRRMTFGLPQRVEESFESYATKMEPSHLFSKFHVPSHTVSGVDSGQASRFLPRNPSGDRLGTMNFMPIQEVPLPASSPVRQMQPTSENKKVFVDKDLSIAQRGRAPIQPWTPSMVDKGSLPQPGSDTRHSPELPMRPDGPTDERLASSTNTQGPQGARMGWGGGSTAEGSTELLKGEELPGLHPQSTKILTATQGTYSPGSRVTPCQSLQGTAPYNSETSECRGQVPRGVVLHSVSGQPIQVAGLPEVPSASKGMTSKRQGPSSGDMAASQVLQVHLSTVGVSMEPRQGPWFPAHVSGKCQNRECPPAAKGVSPLAAEAGKLGGGDAGLGTSQTRGKEHSVQAGAPEETHGHTSSPALSPKAQPPENQFTNQVKCFVQWMSPGRKHKGEERSLAKGSSSSPSVKGTSLIRGSYEFCGNTEAQRCVRNPGVVLRKQLGHRLGAVIPCPQAPVPPPVLGSEGTQREVQVQAQAEPVQRHHSCCQAACSQVRGAGSCSPGQGQAAPERCGIAGKAETLETSLVCASQGTRVLPKSCL</sequence>
<dbReference type="GeneTree" id="ENSGT00950000183043"/>
<feature type="compositionally biased region" description="Polar residues" evidence="6">
    <location>
        <begin position="465"/>
        <end position="476"/>
    </location>
</feature>
<feature type="region of interest" description="Disordered" evidence="6">
    <location>
        <begin position="699"/>
        <end position="730"/>
    </location>
</feature>
<evidence type="ECO:0000259" key="8">
    <source>
        <dbReference type="Pfam" id="PF14650"/>
    </source>
</evidence>
<feature type="region of interest" description="Disordered" evidence="6">
    <location>
        <begin position="858"/>
        <end position="878"/>
    </location>
</feature>
<feature type="region of interest" description="Disordered" evidence="6">
    <location>
        <begin position="66"/>
        <end position="95"/>
    </location>
</feature>
<feature type="region of interest" description="Disordered" evidence="6">
    <location>
        <begin position="1010"/>
        <end position="1039"/>
    </location>
</feature>
<reference evidence="10 11" key="1">
    <citation type="submission" date="2018-10" db="EMBL/GenBank/DDBJ databases">
        <title>Improved assembly of the deer mouse Peromyscus maniculatus genome.</title>
        <authorList>
            <person name="Lassance J.-M."/>
            <person name="Hoekstra H.E."/>
        </authorList>
    </citation>
    <scope>NUCLEOTIDE SEQUENCE [LARGE SCALE GENOMIC DNA]</scope>
</reference>
<feature type="compositionally biased region" description="Low complexity" evidence="6">
    <location>
        <begin position="1212"/>
        <end position="1223"/>
    </location>
</feature>
<evidence type="ECO:0000256" key="4">
    <source>
        <dbReference type="ARBA" id="ARBA00023136"/>
    </source>
</evidence>
<keyword evidence="11" id="KW-1185">Reference proteome</keyword>
<dbReference type="Pfam" id="PF15371">
    <property type="entry name" value="DUF4599"/>
    <property type="match status" value="1"/>
</dbReference>
<evidence type="ECO:0000256" key="1">
    <source>
        <dbReference type="ARBA" id="ARBA00004167"/>
    </source>
</evidence>
<dbReference type="Ensembl" id="ENSPEMT00000039298.1">
    <property type="protein sequence ID" value="ENSPEMP00000030338.1"/>
    <property type="gene ID" value="ENSPEMG00000025782.1"/>
</dbReference>
<feature type="region of interest" description="Disordered" evidence="6">
    <location>
        <begin position="1060"/>
        <end position="1085"/>
    </location>
</feature>
<keyword evidence="4 7" id="KW-0472">Membrane</keyword>
<feature type="compositionally biased region" description="Polar residues" evidence="6">
    <location>
        <begin position="422"/>
        <end position="434"/>
    </location>
</feature>
<feature type="transmembrane region" description="Helical" evidence="7">
    <location>
        <begin position="29"/>
        <end position="51"/>
    </location>
</feature>
<dbReference type="InterPro" id="IPR027970">
    <property type="entry name" value="SPATA31-like"/>
</dbReference>
<dbReference type="PANTHER" id="PTHR21859:SF63">
    <property type="entry name" value="SPERMATOGENESIS ASSOCIATED 31 SUBFAMILY D, MEMBER 1B"/>
    <property type="match status" value="1"/>
</dbReference>
<feature type="compositionally biased region" description="Basic and acidic residues" evidence="6">
    <location>
        <begin position="66"/>
        <end position="88"/>
    </location>
</feature>
<dbReference type="Proteomes" id="UP000694547">
    <property type="component" value="Chromosome 5"/>
</dbReference>
<feature type="compositionally biased region" description="Polar residues" evidence="6">
    <location>
        <begin position="1071"/>
        <end position="1081"/>
    </location>
</feature>
<feature type="region of interest" description="Disordered" evidence="6">
    <location>
        <begin position="921"/>
        <end position="988"/>
    </location>
</feature>
<dbReference type="GO" id="GO:0016020">
    <property type="term" value="C:membrane"/>
    <property type="evidence" value="ECO:0007669"/>
    <property type="project" value="UniProtKB-SubCell"/>
</dbReference>
<evidence type="ECO:0000256" key="2">
    <source>
        <dbReference type="ARBA" id="ARBA00022692"/>
    </source>
</evidence>
<evidence type="ECO:0000259" key="9">
    <source>
        <dbReference type="Pfam" id="PF15371"/>
    </source>
</evidence>
<evidence type="ECO:0000256" key="5">
    <source>
        <dbReference type="ARBA" id="ARBA00035009"/>
    </source>
</evidence>
<feature type="region of interest" description="Disordered" evidence="6">
    <location>
        <begin position="306"/>
        <end position="325"/>
    </location>
</feature>
<dbReference type="Pfam" id="PF14650">
    <property type="entry name" value="FAM75"/>
    <property type="match status" value="1"/>
</dbReference>
<gene>
    <name evidence="10" type="primary">Spata31d1</name>
</gene>
<feature type="region of interest" description="Disordered" evidence="6">
    <location>
        <begin position="1202"/>
        <end position="1223"/>
    </location>
</feature>
<dbReference type="InterPro" id="IPR039509">
    <property type="entry name" value="SPATA31"/>
</dbReference>
<reference evidence="10" key="2">
    <citation type="submission" date="2025-08" db="UniProtKB">
        <authorList>
            <consortium name="Ensembl"/>
        </authorList>
    </citation>
    <scope>IDENTIFICATION</scope>
</reference>
<feature type="compositionally biased region" description="Polar residues" evidence="6">
    <location>
        <begin position="369"/>
        <end position="382"/>
    </location>
</feature>
<evidence type="ECO:0000256" key="3">
    <source>
        <dbReference type="ARBA" id="ARBA00022989"/>
    </source>
</evidence>
<reference evidence="10" key="3">
    <citation type="submission" date="2025-09" db="UniProtKB">
        <authorList>
            <consortium name="Ensembl"/>
        </authorList>
    </citation>
    <scope>IDENTIFICATION</scope>
</reference>
<evidence type="ECO:0000256" key="7">
    <source>
        <dbReference type="SAM" id="Phobius"/>
    </source>
</evidence>
<dbReference type="PANTHER" id="PTHR21859">
    <property type="entry name" value="ACROSOME-SPECIFIC PROTEIN"/>
    <property type="match status" value="1"/>
</dbReference>